<reference evidence="2 3" key="1">
    <citation type="submission" date="2018-06" db="EMBL/GenBank/DDBJ databases">
        <title>Genomic Encyclopedia of Type Strains, Phase IV (KMG-IV): sequencing the most valuable type-strain genomes for metagenomic binning, comparative biology and taxonomic classification.</title>
        <authorList>
            <person name="Goeker M."/>
        </authorList>
    </citation>
    <scope>NUCLEOTIDE SEQUENCE [LARGE SCALE GENOMIC DNA]</scope>
    <source>
        <strain evidence="2 3">DSM 24032</strain>
    </source>
</reference>
<dbReference type="AlphaFoldDB" id="A0A395JFH4"/>
<proteinExistence type="predicted"/>
<evidence type="ECO:0000313" key="3">
    <source>
        <dbReference type="Proteomes" id="UP000253083"/>
    </source>
</evidence>
<sequence length="158" mass="18488">MTQSEVIVEFESVNPFKVRCAAYLIFIFGIAYGYFVHEAGYVSCLFAVLLYFLFRTKISKYFRADQNGLKLYSTKDESFFISWDDIEKIEWRQDSEEFELVCFDLAFSLDKSVVHGSVRGRKRNRLEMLPTYSGVALDHKMIALKTLLREYKSETNAH</sequence>
<keyword evidence="1" id="KW-0812">Transmembrane</keyword>
<feature type="transmembrane region" description="Helical" evidence="1">
    <location>
        <begin position="21"/>
        <end position="54"/>
    </location>
</feature>
<keyword evidence="1" id="KW-0472">Membrane</keyword>
<keyword evidence="3" id="KW-1185">Reference proteome</keyword>
<dbReference type="InParanoid" id="A0A395JFH4"/>
<keyword evidence="1" id="KW-1133">Transmembrane helix</keyword>
<dbReference type="RefSeq" id="WP_113956024.1">
    <property type="nucleotide sequence ID" value="NZ_QNRT01000012.1"/>
</dbReference>
<evidence type="ECO:0000313" key="2">
    <source>
        <dbReference type="EMBL" id="RBP47026.1"/>
    </source>
</evidence>
<name>A0A395JFH4_9GAMM</name>
<comment type="caution">
    <text evidence="2">The sequence shown here is derived from an EMBL/GenBank/DDBJ whole genome shotgun (WGS) entry which is preliminary data.</text>
</comment>
<dbReference type="EMBL" id="QNRT01000012">
    <property type="protein sequence ID" value="RBP47026.1"/>
    <property type="molecule type" value="Genomic_DNA"/>
</dbReference>
<protein>
    <submittedName>
        <fullName evidence="2">Uncharacterized protein</fullName>
    </submittedName>
</protein>
<accession>A0A395JFH4</accession>
<dbReference type="Proteomes" id="UP000253083">
    <property type="component" value="Unassembled WGS sequence"/>
</dbReference>
<evidence type="ECO:0000256" key="1">
    <source>
        <dbReference type="SAM" id="Phobius"/>
    </source>
</evidence>
<organism evidence="2 3">
    <name type="scientific">Arenicella xantha</name>
    <dbReference type="NCBI Taxonomy" id="644221"/>
    <lineage>
        <taxon>Bacteria</taxon>
        <taxon>Pseudomonadati</taxon>
        <taxon>Pseudomonadota</taxon>
        <taxon>Gammaproteobacteria</taxon>
        <taxon>Arenicellales</taxon>
        <taxon>Arenicellaceae</taxon>
        <taxon>Arenicella</taxon>
    </lineage>
</organism>
<gene>
    <name evidence="2" type="ORF">DFR28_11210</name>
</gene>